<keyword evidence="3" id="KW-0472">Membrane</keyword>
<proteinExistence type="predicted"/>
<dbReference type="PATRIC" id="fig|405446.3.peg.3901"/>
<dbReference type="EMBL" id="LDJJ01000009">
    <property type="protein sequence ID" value="KRG71375.1"/>
    <property type="molecule type" value="Genomic_DNA"/>
</dbReference>
<keyword evidence="5" id="KW-1185">Reference proteome</keyword>
<accession>A0A0R0CN87</accession>
<evidence type="ECO:0000256" key="1">
    <source>
        <dbReference type="SAM" id="Coils"/>
    </source>
</evidence>
<dbReference type="AlphaFoldDB" id="A0A0R0CN87"/>
<evidence type="ECO:0000256" key="3">
    <source>
        <dbReference type="SAM" id="Phobius"/>
    </source>
</evidence>
<comment type="caution">
    <text evidence="4">The sequence shown here is derived from an EMBL/GenBank/DDBJ whole genome shotgun (WGS) entry which is preliminary data.</text>
</comment>
<protein>
    <submittedName>
        <fullName evidence="4">Uncharacterized protein</fullName>
    </submittedName>
</protein>
<keyword evidence="1" id="KW-0175">Coiled coil</keyword>
<evidence type="ECO:0000256" key="2">
    <source>
        <dbReference type="SAM" id="MobiDB-lite"/>
    </source>
</evidence>
<evidence type="ECO:0000313" key="4">
    <source>
        <dbReference type="EMBL" id="KRG71375.1"/>
    </source>
</evidence>
<name>A0A0R0CN87_9GAMM</name>
<feature type="region of interest" description="Disordered" evidence="2">
    <location>
        <begin position="111"/>
        <end position="130"/>
    </location>
</feature>
<dbReference type="RefSeq" id="WP_057626884.1">
    <property type="nucleotide sequence ID" value="NZ_LDJJ01000009.1"/>
</dbReference>
<keyword evidence="3" id="KW-0812">Transmembrane</keyword>
<feature type="transmembrane region" description="Helical" evidence="3">
    <location>
        <begin position="6"/>
        <end position="24"/>
    </location>
</feature>
<feature type="coiled-coil region" evidence="1">
    <location>
        <begin position="32"/>
        <end position="59"/>
    </location>
</feature>
<sequence>MTHYEGITTAIALLAVAISAVALHRAGIANKTAREANDLARAQDELAQLQLQQEQDRRRKTTLSLSLVKRQIISSNGRPLISERFRLTNDGEVTASNAGFEIRLVTAPWSRKTMPPSSRQRWPPNNPLKY</sequence>
<dbReference type="Proteomes" id="UP000051863">
    <property type="component" value="Unassembled WGS sequence"/>
</dbReference>
<gene>
    <name evidence="4" type="ORF">ABB27_03775</name>
</gene>
<organism evidence="4 5">
    <name type="scientific">Stenotrophomonas terrae</name>
    <dbReference type="NCBI Taxonomy" id="405446"/>
    <lineage>
        <taxon>Bacteria</taxon>
        <taxon>Pseudomonadati</taxon>
        <taxon>Pseudomonadota</taxon>
        <taxon>Gammaproteobacteria</taxon>
        <taxon>Lysobacterales</taxon>
        <taxon>Lysobacteraceae</taxon>
        <taxon>Stenotrophomonas</taxon>
    </lineage>
</organism>
<reference evidence="4 5" key="1">
    <citation type="submission" date="2015-05" db="EMBL/GenBank/DDBJ databases">
        <title>Genome sequencing and analysis of members of genus Stenotrophomonas.</title>
        <authorList>
            <person name="Patil P.P."/>
            <person name="Midha S."/>
            <person name="Patil P.B."/>
        </authorList>
    </citation>
    <scope>NUCLEOTIDE SEQUENCE [LARGE SCALE GENOMIC DNA]</scope>
    <source>
        <strain evidence="4 5">DSM 18941</strain>
    </source>
</reference>
<keyword evidence="3" id="KW-1133">Transmembrane helix</keyword>
<evidence type="ECO:0000313" key="5">
    <source>
        <dbReference type="Proteomes" id="UP000051863"/>
    </source>
</evidence>